<accession>A0ABP9IDY9</accession>
<evidence type="ECO:0000259" key="1">
    <source>
        <dbReference type="Pfam" id="PF14864"/>
    </source>
</evidence>
<name>A0ABP9IDY9_9ACTN</name>
<feature type="domain" description="Alkyl sulfatase C-terminal" evidence="1">
    <location>
        <begin position="24"/>
        <end position="113"/>
    </location>
</feature>
<proteinExistence type="predicted"/>
<dbReference type="Pfam" id="PF14864">
    <property type="entry name" value="Alkyl_sulf_C"/>
    <property type="match status" value="1"/>
</dbReference>
<evidence type="ECO:0000313" key="2">
    <source>
        <dbReference type="EMBL" id="GAA4995642.1"/>
    </source>
</evidence>
<keyword evidence="3" id="KW-1185">Reference proteome</keyword>
<evidence type="ECO:0000313" key="3">
    <source>
        <dbReference type="Proteomes" id="UP001500466"/>
    </source>
</evidence>
<dbReference type="EMBL" id="BAABHS010000057">
    <property type="protein sequence ID" value="GAA4995642.1"/>
    <property type="molecule type" value="Genomic_DNA"/>
</dbReference>
<dbReference type="RefSeq" id="WP_345680892.1">
    <property type="nucleotide sequence ID" value="NZ_BAABHS010000057.1"/>
</dbReference>
<gene>
    <name evidence="2" type="ORF">GCM10023205_80980</name>
</gene>
<dbReference type="Proteomes" id="UP001500466">
    <property type="component" value="Unassembled WGS sequence"/>
</dbReference>
<protein>
    <recommendedName>
        <fullName evidence="1">Alkyl sulfatase C-terminal domain-containing protein</fullName>
    </recommendedName>
</protein>
<reference evidence="3" key="1">
    <citation type="journal article" date="2019" name="Int. J. Syst. Evol. Microbiol.">
        <title>The Global Catalogue of Microorganisms (GCM) 10K type strain sequencing project: providing services to taxonomists for standard genome sequencing and annotation.</title>
        <authorList>
            <consortium name="The Broad Institute Genomics Platform"/>
            <consortium name="The Broad Institute Genome Sequencing Center for Infectious Disease"/>
            <person name="Wu L."/>
            <person name="Ma J."/>
        </authorList>
    </citation>
    <scope>NUCLEOTIDE SEQUENCE [LARGE SCALE GENOMIC DNA]</scope>
    <source>
        <strain evidence="3">JCM 17986</strain>
    </source>
</reference>
<dbReference type="InterPro" id="IPR029229">
    <property type="entry name" value="Alkyl_sulf_C"/>
</dbReference>
<dbReference type="Gene3D" id="3.30.1050.10">
    <property type="entry name" value="SCP2 sterol-binding domain"/>
    <property type="match status" value="1"/>
</dbReference>
<organism evidence="2 3">
    <name type="scientific">Yinghuangia aomiensis</name>
    <dbReference type="NCBI Taxonomy" id="676205"/>
    <lineage>
        <taxon>Bacteria</taxon>
        <taxon>Bacillati</taxon>
        <taxon>Actinomycetota</taxon>
        <taxon>Actinomycetes</taxon>
        <taxon>Kitasatosporales</taxon>
        <taxon>Streptomycetaceae</taxon>
        <taxon>Yinghuangia</taxon>
    </lineage>
</organism>
<dbReference type="SUPFAM" id="SSF55718">
    <property type="entry name" value="SCP-like"/>
    <property type="match status" value="1"/>
</dbReference>
<dbReference type="InterPro" id="IPR036527">
    <property type="entry name" value="SCP2_sterol-bd_dom_sf"/>
</dbReference>
<comment type="caution">
    <text evidence="2">The sequence shown here is derived from an EMBL/GenBank/DDBJ whole genome shotgun (WGS) entry which is preliminary data.</text>
</comment>
<sequence>MATVDECRAALDQFSAKLGGAEGDAGRAAHLDRSLSCRIPDLDTTFRGQLRGGALHDITTEPSGDKAQIRLEIGSDDLIALVAGKLDFASSWARGRVKLEASIKDLLTLRKLL</sequence>